<keyword evidence="3 5" id="KW-0862">Zinc</keyword>
<keyword evidence="2 5" id="KW-0863">Zinc-finger</keyword>
<dbReference type="AlphaFoldDB" id="A0A9P0FC03"/>
<evidence type="ECO:0000256" key="4">
    <source>
        <dbReference type="ARBA" id="ARBA00034319"/>
    </source>
</evidence>
<sequence length="423" mass="48588">MPFTENVVPSSLSKQLIVPCGIRGAWPRERLEGWGYVKRATSRQLFCFIVFSASRFLSCFVFWIAKSRRKIMSETEAATSSSEHMPESMDSNEKMEEFAEPDVKRRKISKTADTEKKYKLEDRLGGILCCAVCLDLPRAAVYQCSNGHLMCAGCFTHVLADARLRDELATCPSCRVEISKTSATRNLAVENAVSELPSECQFCNKQFPRNSLERHEDHECEERISGCKYSRIGCPWRGPVHERAEHESECTHPNRKGSEVIEALEVMDQQMSEERKLYDTIFDLLGYEKIIFNDLQLKPYRTDEFVHRLFYESSRFSAFNNQWVVKARINNSQKDPTQSSDREMTYQLILKSKSTTPLNLSYIVLRGPVGDIHVKPRIHEFEFTDVNNESPYVNLPVPDTAECNRLLAAKTINFRLIMFLASK</sequence>
<gene>
    <name evidence="10" type="ORF">MELIAE_LOCUS2919</name>
</gene>
<dbReference type="SUPFAM" id="SSF49599">
    <property type="entry name" value="TRAF domain-like"/>
    <property type="match status" value="1"/>
</dbReference>
<dbReference type="SUPFAM" id="SSF57850">
    <property type="entry name" value="RING/U-box"/>
    <property type="match status" value="1"/>
</dbReference>
<dbReference type="PANTHER" id="PTHR23059:SF4">
    <property type="entry name" value="ZINC FINGER TRAF-TYPE-CONTAINING PROTEIN 1"/>
    <property type="match status" value="1"/>
</dbReference>
<feature type="compositionally biased region" description="Basic and acidic residues" evidence="6">
    <location>
        <begin position="84"/>
        <end position="103"/>
    </location>
</feature>
<dbReference type="InterPro" id="IPR001841">
    <property type="entry name" value="Znf_RING"/>
</dbReference>
<keyword evidence="7" id="KW-0472">Membrane</keyword>
<dbReference type="EMBL" id="OV121133">
    <property type="protein sequence ID" value="CAH0549993.1"/>
    <property type="molecule type" value="Genomic_DNA"/>
</dbReference>
<dbReference type="PROSITE" id="PS50089">
    <property type="entry name" value="ZF_RING_2"/>
    <property type="match status" value="1"/>
</dbReference>
<evidence type="ECO:0000259" key="9">
    <source>
        <dbReference type="PROSITE" id="PS50145"/>
    </source>
</evidence>
<proteinExistence type="inferred from homology"/>
<keyword evidence="7" id="KW-1133">Transmembrane helix</keyword>
<evidence type="ECO:0000256" key="7">
    <source>
        <dbReference type="SAM" id="Phobius"/>
    </source>
</evidence>
<reference evidence="10" key="1">
    <citation type="submission" date="2021-12" db="EMBL/GenBank/DDBJ databases">
        <authorList>
            <person name="King R."/>
        </authorList>
    </citation>
    <scope>NUCLEOTIDE SEQUENCE</scope>
</reference>
<dbReference type="Proteomes" id="UP001154078">
    <property type="component" value="Chromosome 2"/>
</dbReference>
<dbReference type="InterPro" id="IPR039338">
    <property type="entry name" value="ZFTRAF1"/>
</dbReference>
<dbReference type="PANTHER" id="PTHR23059">
    <property type="entry name" value="CYSTEINE AND HISTIDINE-RICH PROTEIN 1"/>
    <property type="match status" value="1"/>
</dbReference>
<keyword evidence="1 5" id="KW-0479">Metal-binding</keyword>
<evidence type="ECO:0000256" key="1">
    <source>
        <dbReference type="ARBA" id="ARBA00022723"/>
    </source>
</evidence>
<feature type="region of interest" description="Disordered" evidence="6">
    <location>
        <begin position="75"/>
        <end position="107"/>
    </location>
</feature>
<evidence type="ECO:0000259" key="8">
    <source>
        <dbReference type="PROSITE" id="PS50089"/>
    </source>
</evidence>
<dbReference type="GO" id="GO:0005634">
    <property type="term" value="C:nucleus"/>
    <property type="evidence" value="ECO:0007669"/>
    <property type="project" value="TreeGrafter"/>
</dbReference>
<evidence type="ECO:0000256" key="2">
    <source>
        <dbReference type="ARBA" id="ARBA00022771"/>
    </source>
</evidence>
<evidence type="ECO:0000313" key="10">
    <source>
        <dbReference type="EMBL" id="CAH0549993.1"/>
    </source>
</evidence>
<dbReference type="CDD" id="cd16505">
    <property type="entry name" value="RING-HC_CYHR1"/>
    <property type="match status" value="1"/>
</dbReference>
<feature type="domain" description="TRAF-type" evidence="9">
    <location>
        <begin position="196"/>
        <end position="234"/>
    </location>
</feature>
<protein>
    <recommendedName>
        <fullName evidence="12">Cysteine and histidine-rich protein 1</fullName>
    </recommendedName>
</protein>
<evidence type="ECO:0008006" key="12">
    <source>
        <dbReference type="Google" id="ProtNLM"/>
    </source>
</evidence>
<name>A0A9P0FC03_BRAAE</name>
<feature type="zinc finger region" description="TRAF-type" evidence="5">
    <location>
        <begin position="196"/>
        <end position="234"/>
    </location>
</feature>
<evidence type="ECO:0000256" key="6">
    <source>
        <dbReference type="SAM" id="MobiDB-lite"/>
    </source>
</evidence>
<accession>A0A9P0FC03</accession>
<keyword evidence="11" id="KW-1185">Reference proteome</keyword>
<dbReference type="InterPro" id="IPR001293">
    <property type="entry name" value="Znf_TRAF"/>
</dbReference>
<evidence type="ECO:0000256" key="5">
    <source>
        <dbReference type="PROSITE-ProRule" id="PRU00207"/>
    </source>
</evidence>
<organism evidence="10 11">
    <name type="scientific">Brassicogethes aeneus</name>
    <name type="common">Rape pollen beetle</name>
    <name type="synonym">Meligethes aeneus</name>
    <dbReference type="NCBI Taxonomy" id="1431903"/>
    <lineage>
        <taxon>Eukaryota</taxon>
        <taxon>Metazoa</taxon>
        <taxon>Ecdysozoa</taxon>
        <taxon>Arthropoda</taxon>
        <taxon>Hexapoda</taxon>
        <taxon>Insecta</taxon>
        <taxon>Pterygota</taxon>
        <taxon>Neoptera</taxon>
        <taxon>Endopterygota</taxon>
        <taxon>Coleoptera</taxon>
        <taxon>Polyphaga</taxon>
        <taxon>Cucujiformia</taxon>
        <taxon>Nitidulidae</taxon>
        <taxon>Meligethinae</taxon>
        <taxon>Brassicogethes</taxon>
    </lineage>
</organism>
<feature type="domain" description="RING-type" evidence="8">
    <location>
        <begin position="130"/>
        <end position="175"/>
    </location>
</feature>
<dbReference type="PROSITE" id="PS50145">
    <property type="entry name" value="ZF_TRAF"/>
    <property type="match status" value="1"/>
</dbReference>
<dbReference type="InterPro" id="IPR013083">
    <property type="entry name" value="Znf_RING/FYVE/PHD"/>
</dbReference>
<keyword evidence="7" id="KW-0812">Transmembrane</keyword>
<dbReference type="GO" id="GO:0008270">
    <property type="term" value="F:zinc ion binding"/>
    <property type="evidence" value="ECO:0007669"/>
    <property type="project" value="UniProtKB-KW"/>
</dbReference>
<feature type="transmembrane region" description="Helical" evidence="7">
    <location>
        <begin position="45"/>
        <end position="65"/>
    </location>
</feature>
<evidence type="ECO:0000313" key="11">
    <source>
        <dbReference type="Proteomes" id="UP001154078"/>
    </source>
</evidence>
<evidence type="ECO:0000256" key="3">
    <source>
        <dbReference type="ARBA" id="ARBA00022833"/>
    </source>
</evidence>
<comment type="similarity">
    <text evidence="4">Belongs to the ZFTRAF1 family.</text>
</comment>
<dbReference type="Gene3D" id="3.30.40.10">
    <property type="entry name" value="Zinc/RING finger domain, C3HC4 (zinc finger)"/>
    <property type="match status" value="2"/>
</dbReference>
<dbReference type="OrthoDB" id="10062218at2759"/>